<reference evidence="4 5" key="1">
    <citation type="submission" date="2018-02" db="EMBL/GenBank/DDBJ databases">
        <title>Complete genome sequence of Streptomyces dengpaensis, the producer of angucyclines.</title>
        <authorList>
            <person name="Yumei L."/>
        </authorList>
    </citation>
    <scope>NUCLEOTIDE SEQUENCE [LARGE SCALE GENOMIC DNA]</scope>
    <source>
        <strain evidence="4 5">XZHG99</strain>
    </source>
</reference>
<dbReference type="InterPro" id="IPR036291">
    <property type="entry name" value="NAD(P)-bd_dom_sf"/>
</dbReference>
<name>A0ABN5HYB9_9ACTN</name>
<evidence type="ECO:0000256" key="1">
    <source>
        <dbReference type="ARBA" id="ARBA00006484"/>
    </source>
</evidence>
<protein>
    <recommendedName>
        <fullName evidence="6">SDR family NAD(P)-dependent oxidoreductase</fullName>
    </recommendedName>
</protein>
<evidence type="ECO:0000256" key="3">
    <source>
        <dbReference type="SAM" id="MobiDB-lite"/>
    </source>
</evidence>
<keyword evidence="2" id="KW-0560">Oxidoreductase</keyword>
<dbReference type="Gene3D" id="3.40.50.720">
    <property type="entry name" value="NAD(P)-binding Rossmann-like Domain"/>
    <property type="match status" value="1"/>
</dbReference>
<evidence type="ECO:0000313" key="5">
    <source>
        <dbReference type="Proteomes" id="UP000238413"/>
    </source>
</evidence>
<dbReference type="Pfam" id="PF13561">
    <property type="entry name" value="adh_short_C2"/>
    <property type="match status" value="1"/>
</dbReference>
<dbReference type="Proteomes" id="UP000238413">
    <property type="component" value="Chromosome"/>
</dbReference>
<feature type="region of interest" description="Disordered" evidence="3">
    <location>
        <begin position="11"/>
        <end position="35"/>
    </location>
</feature>
<feature type="compositionally biased region" description="Low complexity" evidence="3">
    <location>
        <begin position="11"/>
        <end position="28"/>
    </location>
</feature>
<sequence length="117" mass="12208">MWTPLVCVYDSSSSMSSSRPSPLSLNPPKAVPGTCRETSLTHRKVTVNSLMPGPIDGAGIFTGVADDDPHKKILADSVPLGRLATPTDVADVAGFLASDESFFITGEEILMNGGSSN</sequence>
<dbReference type="PRINTS" id="PR00081">
    <property type="entry name" value="GDHRDH"/>
</dbReference>
<dbReference type="PANTHER" id="PTHR48107">
    <property type="entry name" value="NADPH-DEPENDENT ALDEHYDE REDUCTASE-LIKE PROTEIN, CHLOROPLASTIC-RELATED"/>
    <property type="match status" value="1"/>
</dbReference>
<organism evidence="4 5">
    <name type="scientific">Streptomyces dengpaensis</name>
    <dbReference type="NCBI Taxonomy" id="2049881"/>
    <lineage>
        <taxon>Bacteria</taxon>
        <taxon>Bacillati</taxon>
        <taxon>Actinomycetota</taxon>
        <taxon>Actinomycetes</taxon>
        <taxon>Kitasatosporales</taxon>
        <taxon>Streptomycetaceae</taxon>
        <taxon>Streptomyces</taxon>
    </lineage>
</organism>
<accession>A0ABN5HYB9</accession>
<proteinExistence type="inferred from homology"/>
<gene>
    <name evidence="4" type="ORF">C4B68_10330</name>
</gene>
<dbReference type="InterPro" id="IPR002347">
    <property type="entry name" value="SDR_fam"/>
</dbReference>
<keyword evidence="5" id="KW-1185">Reference proteome</keyword>
<dbReference type="PANTHER" id="PTHR48107:SF7">
    <property type="entry name" value="RE15974P"/>
    <property type="match status" value="1"/>
</dbReference>
<evidence type="ECO:0000313" key="4">
    <source>
        <dbReference type="EMBL" id="AVH56097.1"/>
    </source>
</evidence>
<dbReference type="EMBL" id="CP026652">
    <property type="protein sequence ID" value="AVH56097.1"/>
    <property type="molecule type" value="Genomic_DNA"/>
</dbReference>
<comment type="similarity">
    <text evidence="1">Belongs to the short-chain dehydrogenases/reductases (SDR) family.</text>
</comment>
<evidence type="ECO:0008006" key="6">
    <source>
        <dbReference type="Google" id="ProtNLM"/>
    </source>
</evidence>
<dbReference type="SUPFAM" id="SSF51735">
    <property type="entry name" value="NAD(P)-binding Rossmann-fold domains"/>
    <property type="match status" value="1"/>
</dbReference>
<evidence type="ECO:0000256" key="2">
    <source>
        <dbReference type="ARBA" id="ARBA00023002"/>
    </source>
</evidence>